<feature type="region of interest" description="Disordered" evidence="1">
    <location>
        <begin position="1"/>
        <end position="75"/>
    </location>
</feature>
<gene>
    <name evidence="2" type="ORF">TSUD_335360</name>
</gene>
<feature type="compositionally biased region" description="Polar residues" evidence="1">
    <location>
        <begin position="49"/>
        <end position="60"/>
    </location>
</feature>
<accession>A0A2Z6MAU3</accession>
<sequence length="75" mass="8234">MSSPEDRIMMTSGSLSKSKSQPQTESKEMSPTEGGKHFEERLVQLLDGQMSTLESKSSTDSTKRTNVPIVMIGNN</sequence>
<evidence type="ECO:0000256" key="1">
    <source>
        <dbReference type="SAM" id="MobiDB-lite"/>
    </source>
</evidence>
<feature type="compositionally biased region" description="Polar residues" evidence="1">
    <location>
        <begin position="11"/>
        <end position="24"/>
    </location>
</feature>
<reference evidence="3" key="1">
    <citation type="journal article" date="2017" name="Front. Plant Sci.">
        <title>Climate Clever Clovers: New Paradigm to Reduce the Environmental Footprint of Ruminants by Breeding Low Methanogenic Forages Utilizing Haplotype Variation.</title>
        <authorList>
            <person name="Kaur P."/>
            <person name="Appels R."/>
            <person name="Bayer P.E."/>
            <person name="Keeble-Gagnere G."/>
            <person name="Wang J."/>
            <person name="Hirakawa H."/>
            <person name="Shirasawa K."/>
            <person name="Vercoe P."/>
            <person name="Stefanova K."/>
            <person name="Durmic Z."/>
            <person name="Nichols P."/>
            <person name="Revell C."/>
            <person name="Isobe S.N."/>
            <person name="Edwards D."/>
            <person name="Erskine W."/>
        </authorList>
    </citation>
    <scope>NUCLEOTIDE SEQUENCE [LARGE SCALE GENOMIC DNA]</scope>
    <source>
        <strain evidence="3">cv. Daliak</strain>
    </source>
</reference>
<evidence type="ECO:0000313" key="2">
    <source>
        <dbReference type="EMBL" id="GAU19253.1"/>
    </source>
</evidence>
<dbReference type="EMBL" id="DF973197">
    <property type="protein sequence ID" value="GAU19253.1"/>
    <property type="molecule type" value="Genomic_DNA"/>
</dbReference>
<dbReference type="Proteomes" id="UP000242715">
    <property type="component" value="Unassembled WGS sequence"/>
</dbReference>
<evidence type="ECO:0000313" key="3">
    <source>
        <dbReference type="Proteomes" id="UP000242715"/>
    </source>
</evidence>
<dbReference type="AlphaFoldDB" id="A0A2Z6MAU3"/>
<keyword evidence="3" id="KW-1185">Reference proteome</keyword>
<protein>
    <submittedName>
        <fullName evidence="2">Uncharacterized protein</fullName>
    </submittedName>
</protein>
<proteinExistence type="predicted"/>
<feature type="compositionally biased region" description="Basic and acidic residues" evidence="1">
    <location>
        <begin position="25"/>
        <end position="42"/>
    </location>
</feature>
<organism evidence="2 3">
    <name type="scientific">Trifolium subterraneum</name>
    <name type="common">Subterranean clover</name>
    <dbReference type="NCBI Taxonomy" id="3900"/>
    <lineage>
        <taxon>Eukaryota</taxon>
        <taxon>Viridiplantae</taxon>
        <taxon>Streptophyta</taxon>
        <taxon>Embryophyta</taxon>
        <taxon>Tracheophyta</taxon>
        <taxon>Spermatophyta</taxon>
        <taxon>Magnoliopsida</taxon>
        <taxon>eudicotyledons</taxon>
        <taxon>Gunneridae</taxon>
        <taxon>Pentapetalae</taxon>
        <taxon>rosids</taxon>
        <taxon>fabids</taxon>
        <taxon>Fabales</taxon>
        <taxon>Fabaceae</taxon>
        <taxon>Papilionoideae</taxon>
        <taxon>50 kb inversion clade</taxon>
        <taxon>NPAAA clade</taxon>
        <taxon>Hologalegina</taxon>
        <taxon>IRL clade</taxon>
        <taxon>Trifolieae</taxon>
        <taxon>Trifolium</taxon>
    </lineage>
</organism>
<name>A0A2Z6MAU3_TRISU</name>